<reference evidence="1" key="1">
    <citation type="submission" date="2021-06" db="EMBL/GenBank/DDBJ databases">
        <authorList>
            <person name="Kallberg Y."/>
            <person name="Tangrot J."/>
            <person name="Rosling A."/>
        </authorList>
    </citation>
    <scope>NUCLEOTIDE SEQUENCE</scope>
    <source>
        <strain evidence="1">IN212</strain>
    </source>
</reference>
<gene>
    <name evidence="1" type="ORF">RFULGI_LOCUS11114</name>
</gene>
<organism evidence="1 2">
    <name type="scientific">Racocetra fulgida</name>
    <dbReference type="NCBI Taxonomy" id="60492"/>
    <lineage>
        <taxon>Eukaryota</taxon>
        <taxon>Fungi</taxon>
        <taxon>Fungi incertae sedis</taxon>
        <taxon>Mucoromycota</taxon>
        <taxon>Glomeromycotina</taxon>
        <taxon>Glomeromycetes</taxon>
        <taxon>Diversisporales</taxon>
        <taxon>Gigasporaceae</taxon>
        <taxon>Racocetra</taxon>
    </lineage>
</organism>
<evidence type="ECO:0000313" key="1">
    <source>
        <dbReference type="EMBL" id="CAG8715364.1"/>
    </source>
</evidence>
<feature type="non-terminal residue" evidence="1">
    <location>
        <position position="280"/>
    </location>
</feature>
<comment type="caution">
    <text evidence="1">The sequence shown here is derived from an EMBL/GenBank/DDBJ whole genome shotgun (WGS) entry which is preliminary data.</text>
</comment>
<feature type="non-terminal residue" evidence="1">
    <location>
        <position position="1"/>
    </location>
</feature>
<proteinExistence type="predicted"/>
<dbReference type="Proteomes" id="UP000789396">
    <property type="component" value="Unassembled WGS sequence"/>
</dbReference>
<accession>A0A9N9I109</accession>
<protein>
    <submittedName>
        <fullName evidence="1">13128_t:CDS:1</fullName>
    </submittedName>
</protein>
<sequence>AGKASTKKNVSSDNINSEETPIETIFIEEISNHIADLISGLEHNEMLSSTFCVKLDEAMLSTIAPNLSTHYQGVGNAYFVCSQSDELKYEYKESNHIRINHFNCGDKLNINIDISAKEAKVVLKHKLIYDILVDITTPPEIKQEIIDNLNMDPIHLRIHLRKKFDINETHKKLQTEALEGFFRTLYNKGLHPIYFYTDKDFMEINTAKNVWPFKEVLNEFSFVDSSFKPDLQHEDKEYYVVCSSNLHRNVIGFVKIYKIPVNSNSSFLSPTEIRNIAVQE</sequence>
<dbReference type="EMBL" id="CAJVPZ010023394">
    <property type="protein sequence ID" value="CAG8715364.1"/>
    <property type="molecule type" value="Genomic_DNA"/>
</dbReference>
<name>A0A9N9I109_9GLOM</name>
<evidence type="ECO:0000313" key="2">
    <source>
        <dbReference type="Proteomes" id="UP000789396"/>
    </source>
</evidence>
<dbReference type="AlphaFoldDB" id="A0A9N9I109"/>
<dbReference type="OrthoDB" id="2441238at2759"/>
<keyword evidence="2" id="KW-1185">Reference proteome</keyword>